<feature type="transmembrane region" description="Helical" evidence="1">
    <location>
        <begin position="30"/>
        <end position="52"/>
    </location>
</feature>
<dbReference type="Proteomes" id="UP001624684">
    <property type="component" value="Unassembled WGS sequence"/>
</dbReference>
<sequence length="218" mass="24561">MKQLNDGLTIRQTWQQISQLSWENVGSAPWWFKGLMFGVLVMFVMAFGWIMVIHSMVLERRSLATQEIQLMAQYATKYAKAGQLSAVEAQTRILHHDLSAITEQLPNAFDVNSLVEQIHALAMRTGVQVADVKTHAQSETPMFFERGMTLVFVGDYHQLGHLFAELSSLSVPLTFHDFDMAKGGQHQGGSQIRLSIQAKTYRAKTKKELEREAVHADG</sequence>
<organism evidence="2 3">
    <name type="scientific">Moraxella oculi</name>
    <dbReference type="NCBI Taxonomy" id="2940516"/>
    <lineage>
        <taxon>Bacteria</taxon>
        <taxon>Pseudomonadati</taxon>
        <taxon>Pseudomonadota</taxon>
        <taxon>Gammaproteobacteria</taxon>
        <taxon>Moraxellales</taxon>
        <taxon>Moraxellaceae</taxon>
        <taxon>Moraxella</taxon>
    </lineage>
</organism>
<dbReference type="Gene3D" id="3.30.70.60">
    <property type="match status" value="1"/>
</dbReference>
<accession>A0ABW8U993</accession>
<dbReference type="PANTHER" id="PTHR39555">
    <property type="entry name" value="FIMBRIAL ASSEMBLY PROTEIN PILO-LIKE PROTEIN-RELATED"/>
    <property type="match status" value="1"/>
</dbReference>
<gene>
    <name evidence="2" type="ORF">ACJHVH_03535</name>
</gene>
<protein>
    <submittedName>
        <fullName evidence="2">Type 4a pilus biogenesis protein PilO</fullName>
    </submittedName>
</protein>
<keyword evidence="3" id="KW-1185">Reference proteome</keyword>
<proteinExistence type="predicted"/>
<keyword evidence="1" id="KW-0812">Transmembrane</keyword>
<comment type="caution">
    <text evidence="2">The sequence shown here is derived from an EMBL/GenBank/DDBJ whole genome shotgun (WGS) entry which is preliminary data.</text>
</comment>
<dbReference type="Pfam" id="PF04350">
    <property type="entry name" value="PilO"/>
    <property type="match status" value="1"/>
</dbReference>
<evidence type="ECO:0000256" key="1">
    <source>
        <dbReference type="SAM" id="Phobius"/>
    </source>
</evidence>
<keyword evidence="1" id="KW-1133">Transmembrane helix</keyword>
<evidence type="ECO:0000313" key="3">
    <source>
        <dbReference type="Proteomes" id="UP001624684"/>
    </source>
</evidence>
<dbReference type="PANTHER" id="PTHR39555:SF1">
    <property type="entry name" value="TYPE IV PILUS INNER MEMBRANE COMPONENT PILO"/>
    <property type="match status" value="1"/>
</dbReference>
<evidence type="ECO:0000313" key="2">
    <source>
        <dbReference type="EMBL" id="MFL1732072.1"/>
    </source>
</evidence>
<keyword evidence="1" id="KW-0472">Membrane</keyword>
<dbReference type="EMBL" id="JBJJXE010000003">
    <property type="protein sequence ID" value="MFL1732072.1"/>
    <property type="molecule type" value="Genomic_DNA"/>
</dbReference>
<reference evidence="2 3" key="1">
    <citation type="submission" date="2024-11" db="EMBL/GenBank/DDBJ databases">
        <title>First Report of Moraxella oculi in Brazil in an Infectious Bovine Keratoconjunctivitis Outbreak.</title>
        <authorList>
            <person name="Carvalho C.V."/>
            <person name="Domingues R."/>
            <person name="Coutinho C."/>
            <person name="Honorio N.T.B.S."/>
            <person name="Faza D.R.L.R."/>
            <person name="Carvalho W.A."/>
            <person name="Machado A.B.F."/>
            <person name="Martins M.F."/>
            <person name="Gaspar E.B."/>
        </authorList>
    </citation>
    <scope>NUCLEOTIDE SEQUENCE [LARGE SCALE GENOMIC DNA]</scope>
    <source>
        <strain evidence="2 3">2117LE</strain>
    </source>
</reference>
<dbReference type="InterPro" id="IPR014717">
    <property type="entry name" value="Transl_elong_EF1B/ribsomal_bS6"/>
</dbReference>
<dbReference type="InterPro" id="IPR007445">
    <property type="entry name" value="PilO"/>
</dbReference>
<name>A0ABW8U993_9GAMM</name>
<dbReference type="RefSeq" id="WP_407068780.1">
    <property type="nucleotide sequence ID" value="NZ_JBJJXE010000003.1"/>
</dbReference>